<organism evidence="1 2">
    <name type="scientific">Trichoderma arundinaceum</name>
    <dbReference type="NCBI Taxonomy" id="490622"/>
    <lineage>
        <taxon>Eukaryota</taxon>
        <taxon>Fungi</taxon>
        <taxon>Dikarya</taxon>
        <taxon>Ascomycota</taxon>
        <taxon>Pezizomycotina</taxon>
        <taxon>Sordariomycetes</taxon>
        <taxon>Hypocreomycetidae</taxon>
        <taxon>Hypocreales</taxon>
        <taxon>Hypocreaceae</taxon>
        <taxon>Trichoderma</taxon>
    </lineage>
</organism>
<accession>A0A395NX98</accession>
<sequence length="244" mass="27647">MSEEGLISRLRNFLTLGTGPQTPEQRPFHPLADPESIIPMEDLAVRLKLIEEIRKRHEGFLLGYGGAPFHFTTMNFSLLLLVPLDDLLELLENLEYLFCRYNVSSTQLYARIVDSGEGQSVIQLQFHWMSRNGLDPDDKVKPPYDGIIHRMLQSVVAIRDDEVDKLSDEQRGSLCELESGQTFQVLLGSKDAVYMKRALDLKWAVTRLVALSGFDVAQRCLQDDTDIYSDSGMSYESVSEDLEA</sequence>
<dbReference type="EMBL" id="PXOA01000111">
    <property type="protein sequence ID" value="RFU80407.1"/>
    <property type="molecule type" value="Genomic_DNA"/>
</dbReference>
<protein>
    <submittedName>
        <fullName evidence="1">Uncharacterized protein</fullName>
    </submittedName>
</protein>
<reference evidence="1 2" key="1">
    <citation type="journal article" date="2018" name="PLoS Pathog.">
        <title>Evolution of structural diversity of trichothecenes, a family of toxins produced by plant pathogenic and entomopathogenic fungi.</title>
        <authorList>
            <person name="Proctor R.H."/>
            <person name="McCormick S.P."/>
            <person name="Kim H.S."/>
            <person name="Cardoza R.E."/>
            <person name="Stanley A.M."/>
            <person name="Lindo L."/>
            <person name="Kelly A."/>
            <person name="Brown D.W."/>
            <person name="Lee T."/>
            <person name="Vaughan M.M."/>
            <person name="Alexander N.J."/>
            <person name="Busman M."/>
            <person name="Gutierrez S."/>
        </authorList>
    </citation>
    <scope>NUCLEOTIDE SEQUENCE [LARGE SCALE GENOMIC DNA]</scope>
    <source>
        <strain evidence="1 2">IBT 40837</strain>
    </source>
</reference>
<evidence type="ECO:0000313" key="1">
    <source>
        <dbReference type="EMBL" id="RFU80407.1"/>
    </source>
</evidence>
<gene>
    <name evidence="1" type="ORF">TARUN_1796</name>
</gene>
<dbReference type="Proteomes" id="UP000266272">
    <property type="component" value="Unassembled WGS sequence"/>
</dbReference>
<dbReference type="OrthoDB" id="5416097at2759"/>
<proteinExistence type="predicted"/>
<comment type="caution">
    <text evidence="1">The sequence shown here is derived from an EMBL/GenBank/DDBJ whole genome shotgun (WGS) entry which is preliminary data.</text>
</comment>
<name>A0A395NX98_TRIAR</name>
<dbReference type="AlphaFoldDB" id="A0A395NX98"/>
<keyword evidence="2" id="KW-1185">Reference proteome</keyword>
<evidence type="ECO:0000313" key="2">
    <source>
        <dbReference type="Proteomes" id="UP000266272"/>
    </source>
</evidence>